<dbReference type="EMBL" id="DVHC01000062">
    <property type="protein sequence ID" value="HIR59684.1"/>
    <property type="molecule type" value="Genomic_DNA"/>
</dbReference>
<evidence type="ECO:0000259" key="1">
    <source>
        <dbReference type="SMART" id="SM00849"/>
    </source>
</evidence>
<protein>
    <submittedName>
        <fullName evidence="2">MBL fold metallo-hydrolase</fullName>
    </submittedName>
</protein>
<dbReference type="AlphaFoldDB" id="A0A9D1DV44"/>
<dbReference type="InterPro" id="IPR036866">
    <property type="entry name" value="RibonucZ/Hydroxyglut_hydro"/>
</dbReference>
<organism evidence="2 3">
    <name type="scientific">Candidatus Onthousia excrementipullorum</name>
    <dbReference type="NCBI Taxonomy" id="2840884"/>
    <lineage>
        <taxon>Bacteria</taxon>
        <taxon>Bacillati</taxon>
        <taxon>Bacillota</taxon>
        <taxon>Bacilli</taxon>
        <taxon>Candidatus Onthousia</taxon>
    </lineage>
</organism>
<reference evidence="2" key="2">
    <citation type="journal article" date="2021" name="PeerJ">
        <title>Extensive microbial diversity within the chicken gut microbiome revealed by metagenomics and culture.</title>
        <authorList>
            <person name="Gilroy R."/>
            <person name="Ravi A."/>
            <person name="Getino M."/>
            <person name="Pursley I."/>
            <person name="Horton D.L."/>
            <person name="Alikhan N.F."/>
            <person name="Baker D."/>
            <person name="Gharbi K."/>
            <person name="Hall N."/>
            <person name="Watson M."/>
            <person name="Adriaenssens E.M."/>
            <person name="Foster-Nyarko E."/>
            <person name="Jarju S."/>
            <person name="Secka A."/>
            <person name="Antonio M."/>
            <person name="Oren A."/>
            <person name="Chaudhuri R.R."/>
            <person name="La Ragione R."/>
            <person name="Hildebrand F."/>
            <person name="Pallen M.J."/>
        </authorList>
    </citation>
    <scope>NUCLEOTIDE SEQUENCE</scope>
    <source>
        <strain evidence="2">CHK184-20233</strain>
    </source>
</reference>
<feature type="domain" description="Metallo-beta-lactamase" evidence="1">
    <location>
        <begin position="11"/>
        <end position="211"/>
    </location>
</feature>
<reference evidence="2" key="1">
    <citation type="submission" date="2020-10" db="EMBL/GenBank/DDBJ databases">
        <authorList>
            <person name="Gilroy R."/>
        </authorList>
    </citation>
    <scope>NUCLEOTIDE SEQUENCE</scope>
    <source>
        <strain evidence="2">CHK184-20233</strain>
    </source>
</reference>
<sequence>MKIKVLASGSKGNCSLIETASARFLIDIGITYQRLKKELEKMNLNLDDIDALLLTHAHNDHTSGLKVLLKHTNFKIYANKDIIKELTVDIDKERIELYDSIMHLNSTELTIFKTSHDAKGSVGFLITDDGSSLVYITDTGYLNRKYFKLLTNRNIYYIESNHDEKMLMDGPYPYYLKQRILSDEGHLSNETTSKYLKRLVGDSTKYIILAHLSEHNNKEELAYTTTRVALQDRSDIKILVAKQNEALEEIEVMYDKVNMCR</sequence>
<gene>
    <name evidence="2" type="ORF">IAB38_06500</name>
</gene>
<dbReference type="InterPro" id="IPR001279">
    <property type="entry name" value="Metallo-B-lactamas"/>
</dbReference>
<dbReference type="InterPro" id="IPR052533">
    <property type="entry name" value="WalJ/YycJ-like"/>
</dbReference>
<dbReference type="SMART" id="SM00849">
    <property type="entry name" value="Lactamase_B"/>
    <property type="match status" value="1"/>
</dbReference>
<dbReference type="SUPFAM" id="SSF56281">
    <property type="entry name" value="Metallo-hydrolase/oxidoreductase"/>
    <property type="match status" value="1"/>
</dbReference>
<dbReference type="PANTHER" id="PTHR47619:SF1">
    <property type="entry name" value="EXODEOXYRIBONUCLEASE WALJ"/>
    <property type="match status" value="1"/>
</dbReference>
<evidence type="ECO:0000313" key="2">
    <source>
        <dbReference type="EMBL" id="HIR59684.1"/>
    </source>
</evidence>
<dbReference type="PANTHER" id="PTHR47619">
    <property type="entry name" value="METALLO-HYDROLASE YYCJ-RELATED"/>
    <property type="match status" value="1"/>
</dbReference>
<comment type="caution">
    <text evidence="2">The sequence shown here is derived from an EMBL/GenBank/DDBJ whole genome shotgun (WGS) entry which is preliminary data.</text>
</comment>
<dbReference type="Pfam" id="PF12706">
    <property type="entry name" value="Lactamase_B_2"/>
    <property type="match status" value="1"/>
</dbReference>
<evidence type="ECO:0000313" key="3">
    <source>
        <dbReference type="Proteomes" id="UP000824232"/>
    </source>
</evidence>
<dbReference type="Gene3D" id="3.60.15.10">
    <property type="entry name" value="Ribonuclease Z/Hydroxyacylglutathione hydrolase-like"/>
    <property type="match status" value="1"/>
</dbReference>
<proteinExistence type="predicted"/>
<dbReference type="Proteomes" id="UP000824232">
    <property type="component" value="Unassembled WGS sequence"/>
</dbReference>
<name>A0A9D1DV44_9FIRM</name>
<accession>A0A9D1DV44</accession>